<reference evidence="1 2" key="2">
    <citation type="journal article" date="2012" name="Environ. Microbiol.">
        <title>Characterization of the first alginolytic operons in a marine bacterium: from their emergence in marine Flavobacteriia to their independent transfers to marine Proteobacteria and human gut Bacteroides.</title>
        <authorList>
            <person name="Thomas F."/>
            <person name="Barbeyron T."/>
            <person name="Tonon T."/>
            <person name="Genicot S."/>
            <person name="Czjzek M."/>
            <person name="Michel G."/>
        </authorList>
    </citation>
    <scope>NUCLEOTIDE SEQUENCE [LARGE SCALE GENOMIC DNA]</scope>
    <source>
        <strain evidence="2">DSM 12802 / CCUG 47099 / CIP 106680 / NCIMB 13871 / Dsij</strain>
    </source>
</reference>
<organism evidence="1 2">
    <name type="scientific">Zobellia galactanivorans (strain DSM 12802 / CCUG 47099 / CIP 106680 / NCIMB 13871 / Dsij)</name>
    <dbReference type="NCBI Taxonomy" id="63186"/>
    <lineage>
        <taxon>Bacteria</taxon>
        <taxon>Pseudomonadati</taxon>
        <taxon>Bacteroidota</taxon>
        <taxon>Flavobacteriia</taxon>
        <taxon>Flavobacteriales</taxon>
        <taxon>Flavobacteriaceae</taxon>
        <taxon>Zobellia</taxon>
    </lineage>
</organism>
<protein>
    <submittedName>
        <fullName evidence="1">Uncharacterized protein</fullName>
    </submittedName>
</protein>
<dbReference type="HOGENOM" id="CLU_2921874_0_0_10"/>
<dbReference type="EMBL" id="FP476056">
    <property type="protein sequence ID" value="CAZ97082.1"/>
    <property type="molecule type" value="Genomic_DNA"/>
</dbReference>
<sequence>MVFGELKNSRCVAVLKNEESTVLGSTCFRLKTLNLDKLFLRSITFIDGFLHLNRSCAANRK</sequence>
<dbReference type="Proteomes" id="UP000008898">
    <property type="component" value="Chromosome"/>
</dbReference>
<dbReference type="KEGG" id="zga:ZOBELLIA_2935"/>
<name>G0LCP7_ZOBGA</name>
<accession>G0LCP7</accession>
<evidence type="ECO:0000313" key="1">
    <source>
        <dbReference type="EMBL" id="CAZ97082.1"/>
    </source>
</evidence>
<keyword evidence="2" id="KW-1185">Reference proteome</keyword>
<evidence type="ECO:0000313" key="2">
    <source>
        <dbReference type="Proteomes" id="UP000008898"/>
    </source>
</evidence>
<dbReference type="AlphaFoldDB" id="G0LCP7"/>
<proteinExistence type="predicted"/>
<gene>
    <name evidence="1" type="ordered locus">zobellia_2935</name>
</gene>
<reference evidence="2" key="1">
    <citation type="submission" date="2009-07" db="EMBL/GenBank/DDBJ databases">
        <title>Complete genome sequence of Zobellia galactanivorans Dsij.</title>
        <authorList>
            <consortium name="Genoscope - CEA"/>
        </authorList>
    </citation>
    <scope>NUCLEOTIDE SEQUENCE [LARGE SCALE GENOMIC DNA]</scope>
    <source>
        <strain evidence="2">DSM 12802 / CCUG 47099 / CIP 106680 / NCIMB 13871 / Dsij</strain>
    </source>
</reference>